<sequence length="235" mass="26622">MDLTLISQGAEGKIYTCTFLGKKSIKKERISRSYRQKSLDTKLRERRLIQESRNLVKIRKEGVPVPGLYFVDTITCSLYMEFITPSISLKNFFIQNPSIPQSLLSDFANQIGKSVALMHNVQCIHGDLTTSNMLLKPQVSLATEILNDFSPADYLVNPCMVYFIDFGLSYGSSTPEDMAVDLHVLEKAISSAHPQLEKIFIEILAAYKIHKRKADSVLTKLEQVRMRGRKRLAFG</sequence>
<dbReference type="SUPFAM" id="SSF56112">
    <property type="entry name" value="Protein kinase-like (PK-like)"/>
    <property type="match status" value="1"/>
</dbReference>
<dbReference type="AlphaFoldDB" id="A0A1R2CKZ1"/>
<reference evidence="12 13" key="1">
    <citation type="submission" date="2016-11" db="EMBL/GenBank/DDBJ databases">
        <title>The macronuclear genome of Stentor coeruleus: a giant cell with tiny introns.</title>
        <authorList>
            <person name="Slabodnick M."/>
            <person name="Ruby J.G."/>
            <person name="Reiff S.B."/>
            <person name="Swart E.C."/>
            <person name="Gosai S."/>
            <person name="Prabakaran S."/>
            <person name="Witkowska E."/>
            <person name="Larue G.E."/>
            <person name="Fisher S."/>
            <person name="Freeman R.M."/>
            <person name="Gunawardena J."/>
            <person name="Chu W."/>
            <person name="Stover N.A."/>
            <person name="Gregory B.D."/>
            <person name="Nowacki M."/>
            <person name="Derisi J."/>
            <person name="Roy S.W."/>
            <person name="Marshall W.F."/>
            <person name="Sood P."/>
        </authorList>
    </citation>
    <scope>NUCLEOTIDE SEQUENCE [LARGE SCALE GENOMIC DNA]</scope>
    <source>
        <strain evidence="12">WM001</strain>
    </source>
</reference>
<dbReference type="EMBL" id="MPUH01000120">
    <property type="protein sequence ID" value="OMJ89679.1"/>
    <property type="molecule type" value="Genomic_DNA"/>
</dbReference>
<dbReference type="GO" id="GO:0004674">
    <property type="term" value="F:protein serine/threonine kinase activity"/>
    <property type="evidence" value="ECO:0007669"/>
    <property type="project" value="UniProtKB-KW"/>
</dbReference>
<dbReference type="InterPro" id="IPR000719">
    <property type="entry name" value="Prot_kinase_dom"/>
</dbReference>
<evidence type="ECO:0000256" key="2">
    <source>
        <dbReference type="ARBA" id="ARBA00012513"/>
    </source>
</evidence>
<dbReference type="Proteomes" id="UP000187209">
    <property type="component" value="Unassembled WGS sequence"/>
</dbReference>
<dbReference type="InterPro" id="IPR011009">
    <property type="entry name" value="Kinase-like_dom_sf"/>
</dbReference>
<dbReference type="GO" id="GO:0005829">
    <property type="term" value="C:cytosol"/>
    <property type="evidence" value="ECO:0007669"/>
    <property type="project" value="TreeGrafter"/>
</dbReference>
<dbReference type="PANTHER" id="PTHR12209">
    <property type="entry name" value="NON-SPECIFIC SERINE/THREONINE PROTEIN KINASE"/>
    <property type="match status" value="1"/>
</dbReference>
<gene>
    <name evidence="12" type="ORF">SteCoe_8131</name>
</gene>
<comment type="similarity">
    <text evidence="1">Belongs to the protein kinase superfamily. BUD32 family.</text>
</comment>
<keyword evidence="4" id="KW-0808">Transferase</keyword>
<dbReference type="FunFam" id="3.30.200.20:FF:000201">
    <property type="entry name" value="TP53-regulating kinase isoform X1"/>
    <property type="match status" value="1"/>
</dbReference>
<evidence type="ECO:0000256" key="7">
    <source>
        <dbReference type="ARBA" id="ARBA00022777"/>
    </source>
</evidence>
<evidence type="ECO:0000256" key="4">
    <source>
        <dbReference type="ARBA" id="ARBA00022679"/>
    </source>
</evidence>
<dbReference type="EC" id="2.7.11.1" evidence="2"/>
<dbReference type="GO" id="GO:0005634">
    <property type="term" value="C:nucleus"/>
    <property type="evidence" value="ECO:0007669"/>
    <property type="project" value="TreeGrafter"/>
</dbReference>
<name>A0A1R2CKZ1_9CILI</name>
<accession>A0A1R2CKZ1</accession>
<dbReference type="PROSITE" id="PS50011">
    <property type="entry name" value="PROTEIN_KINASE_DOM"/>
    <property type="match status" value="1"/>
</dbReference>
<evidence type="ECO:0000256" key="9">
    <source>
        <dbReference type="ARBA" id="ARBA00047899"/>
    </source>
</evidence>
<comment type="catalytic activity">
    <reaction evidence="10">
        <text>L-seryl-[protein] + ATP = O-phospho-L-seryl-[protein] + ADP + H(+)</text>
        <dbReference type="Rhea" id="RHEA:17989"/>
        <dbReference type="Rhea" id="RHEA-COMP:9863"/>
        <dbReference type="Rhea" id="RHEA-COMP:11604"/>
        <dbReference type="ChEBI" id="CHEBI:15378"/>
        <dbReference type="ChEBI" id="CHEBI:29999"/>
        <dbReference type="ChEBI" id="CHEBI:30616"/>
        <dbReference type="ChEBI" id="CHEBI:83421"/>
        <dbReference type="ChEBI" id="CHEBI:456216"/>
        <dbReference type="EC" id="2.7.11.1"/>
    </reaction>
</comment>
<evidence type="ECO:0000256" key="10">
    <source>
        <dbReference type="ARBA" id="ARBA00048679"/>
    </source>
</evidence>
<dbReference type="PANTHER" id="PTHR12209:SF0">
    <property type="entry name" value="EKC_KEOPS COMPLEX SUBUNIT TP53RK"/>
    <property type="match status" value="1"/>
</dbReference>
<evidence type="ECO:0000256" key="6">
    <source>
        <dbReference type="ARBA" id="ARBA00022741"/>
    </source>
</evidence>
<evidence type="ECO:0000259" key="11">
    <source>
        <dbReference type="PROSITE" id="PS50011"/>
    </source>
</evidence>
<keyword evidence="3" id="KW-0723">Serine/threonine-protein kinase</keyword>
<dbReference type="OrthoDB" id="3399at2759"/>
<keyword evidence="8" id="KW-0067">ATP-binding</keyword>
<dbReference type="PROSITE" id="PS00109">
    <property type="entry name" value="PROTEIN_KINASE_TYR"/>
    <property type="match status" value="1"/>
</dbReference>
<dbReference type="GO" id="GO:0005524">
    <property type="term" value="F:ATP binding"/>
    <property type="evidence" value="ECO:0007669"/>
    <property type="project" value="UniProtKB-KW"/>
</dbReference>
<comment type="catalytic activity">
    <reaction evidence="9">
        <text>L-threonyl-[protein] + ATP = O-phospho-L-threonyl-[protein] + ADP + H(+)</text>
        <dbReference type="Rhea" id="RHEA:46608"/>
        <dbReference type="Rhea" id="RHEA-COMP:11060"/>
        <dbReference type="Rhea" id="RHEA-COMP:11605"/>
        <dbReference type="ChEBI" id="CHEBI:15378"/>
        <dbReference type="ChEBI" id="CHEBI:30013"/>
        <dbReference type="ChEBI" id="CHEBI:30616"/>
        <dbReference type="ChEBI" id="CHEBI:61977"/>
        <dbReference type="ChEBI" id="CHEBI:456216"/>
        <dbReference type="EC" id="2.7.11.1"/>
    </reaction>
</comment>
<evidence type="ECO:0000313" key="13">
    <source>
        <dbReference type="Proteomes" id="UP000187209"/>
    </source>
</evidence>
<keyword evidence="5" id="KW-0819">tRNA processing</keyword>
<keyword evidence="13" id="KW-1185">Reference proteome</keyword>
<keyword evidence="6" id="KW-0547">Nucleotide-binding</keyword>
<proteinExistence type="inferred from homology"/>
<dbReference type="Gene3D" id="3.30.200.20">
    <property type="entry name" value="Phosphorylase Kinase, domain 1"/>
    <property type="match status" value="1"/>
</dbReference>
<evidence type="ECO:0000256" key="3">
    <source>
        <dbReference type="ARBA" id="ARBA00022527"/>
    </source>
</evidence>
<feature type="domain" description="Protein kinase" evidence="11">
    <location>
        <begin position="1"/>
        <end position="235"/>
    </location>
</feature>
<evidence type="ECO:0000256" key="8">
    <source>
        <dbReference type="ARBA" id="ARBA00022840"/>
    </source>
</evidence>
<dbReference type="Pfam" id="PF06293">
    <property type="entry name" value="Kdo"/>
    <property type="match status" value="1"/>
</dbReference>
<dbReference type="NCBIfam" id="TIGR03724">
    <property type="entry name" value="arch_bud32"/>
    <property type="match status" value="1"/>
</dbReference>
<dbReference type="GO" id="GO:0000408">
    <property type="term" value="C:EKC/KEOPS complex"/>
    <property type="evidence" value="ECO:0007669"/>
    <property type="project" value="TreeGrafter"/>
</dbReference>
<organism evidence="12 13">
    <name type="scientific">Stentor coeruleus</name>
    <dbReference type="NCBI Taxonomy" id="5963"/>
    <lineage>
        <taxon>Eukaryota</taxon>
        <taxon>Sar</taxon>
        <taxon>Alveolata</taxon>
        <taxon>Ciliophora</taxon>
        <taxon>Postciliodesmatophora</taxon>
        <taxon>Heterotrichea</taxon>
        <taxon>Heterotrichida</taxon>
        <taxon>Stentoridae</taxon>
        <taxon>Stentor</taxon>
    </lineage>
</organism>
<comment type="caution">
    <text evidence="12">The sequence shown here is derived from an EMBL/GenBank/DDBJ whole genome shotgun (WGS) entry which is preliminary data.</text>
</comment>
<dbReference type="InterPro" id="IPR022495">
    <property type="entry name" value="Bud32"/>
</dbReference>
<evidence type="ECO:0000313" key="12">
    <source>
        <dbReference type="EMBL" id="OMJ89679.1"/>
    </source>
</evidence>
<evidence type="ECO:0000256" key="5">
    <source>
        <dbReference type="ARBA" id="ARBA00022694"/>
    </source>
</evidence>
<evidence type="ECO:0000256" key="1">
    <source>
        <dbReference type="ARBA" id="ARBA00010630"/>
    </source>
</evidence>
<dbReference type="InterPro" id="IPR008266">
    <property type="entry name" value="Tyr_kinase_AS"/>
</dbReference>
<keyword evidence="7" id="KW-0418">Kinase</keyword>
<dbReference type="Gene3D" id="1.10.510.10">
    <property type="entry name" value="Transferase(Phosphotransferase) domain 1"/>
    <property type="match status" value="1"/>
</dbReference>
<dbReference type="GO" id="GO:0070525">
    <property type="term" value="P:tRNA threonylcarbamoyladenosine metabolic process"/>
    <property type="evidence" value="ECO:0007669"/>
    <property type="project" value="TreeGrafter"/>
</dbReference>
<dbReference type="GO" id="GO:0008033">
    <property type="term" value="P:tRNA processing"/>
    <property type="evidence" value="ECO:0007669"/>
    <property type="project" value="UniProtKB-KW"/>
</dbReference>
<protein>
    <recommendedName>
        <fullName evidence="2">non-specific serine/threonine protein kinase</fullName>
        <ecNumber evidence="2">2.7.11.1</ecNumber>
    </recommendedName>
</protein>